<comment type="caution">
    <text evidence="2">The sequence shown here is derived from an EMBL/GenBank/DDBJ whole genome shotgun (WGS) entry which is preliminary data.</text>
</comment>
<dbReference type="Pfam" id="PF05860">
    <property type="entry name" value="TPS"/>
    <property type="match status" value="1"/>
</dbReference>
<dbReference type="Gene3D" id="2.160.20.10">
    <property type="entry name" value="Single-stranded right-handed beta-helix, Pectin lyase-like"/>
    <property type="match status" value="1"/>
</dbReference>
<dbReference type="EMBL" id="JADSJP010000003">
    <property type="protein sequence ID" value="MBG2878252.1"/>
    <property type="molecule type" value="Genomic_DNA"/>
</dbReference>
<dbReference type="RefSeq" id="WP_196566428.1">
    <property type="nucleotide sequence ID" value="NZ_JADRYY010000004.1"/>
</dbReference>
<name>A0ABS0IS73_9GAMM</name>
<evidence type="ECO:0000313" key="2">
    <source>
        <dbReference type="EMBL" id="MBG2878252.1"/>
    </source>
</evidence>
<dbReference type="Proteomes" id="UP000614721">
    <property type="component" value="Unassembled WGS sequence"/>
</dbReference>
<dbReference type="InterPro" id="IPR008638">
    <property type="entry name" value="FhaB/CdiA-like_TPS"/>
</dbReference>
<gene>
    <name evidence="2" type="ORF">I4902_03090</name>
</gene>
<reference evidence="2 3" key="1">
    <citation type="submission" date="2020-11" db="EMBL/GenBank/DDBJ databases">
        <title>Enhanced detection system for hospital associated transmission using whole genome sequencing surveillance.</title>
        <authorList>
            <person name="Harrison L.H."/>
            <person name="Van Tyne D."/>
            <person name="Marsh J.W."/>
            <person name="Griffith M.P."/>
            <person name="Snyder D.J."/>
            <person name="Cooper V.S."/>
            <person name="Mustapha M."/>
        </authorList>
    </citation>
    <scope>NUCLEOTIDE SEQUENCE [LARGE SCALE GENOMIC DNA]</scope>
    <source>
        <strain evidence="2 3">PR00075</strain>
    </source>
</reference>
<dbReference type="SUPFAM" id="SSF51126">
    <property type="entry name" value="Pectin lyase-like"/>
    <property type="match status" value="1"/>
</dbReference>
<dbReference type="NCBIfam" id="TIGR01901">
    <property type="entry name" value="adhes_NPXG"/>
    <property type="match status" value="1"/>
</dbReference>
<protein>
    <submittedName>
        <fullName evidence="2">Filamentous hemagglutinin N-terminal domain-containing protein</fullName>
    </submittedName>
</protein>
<evidence type="ECO:0000259" key="1">
    <source>
        <dbReference type="Pfam" id="PF05860"/>
    </source>
</evidence>
<feature type="domain" description="Filamentous haemagglutinin FhaB/tRNA nuclease CdiA-like TPS" evidence="1">
    <location>
        <begin position="52"/>
        <end position="249"/>
    </location>
</feature>
<dbReference type="InterPro" id="IPR011050">
    <property type="entry name" value="Pectin_lyase_fold/virulence"/>
</dbReference>
<accession>A0ABS0IS73</accession>
<evidence type="ECO:0000313" key="3">
    <source>
        <dbReference type="Proteomes" id="UP000614721"/>
    </source>
</evidence>
<proteinExistence type="predicted"/>
<dbReference type="InterPro" id="IPR012334">
    <property type="entry name" value="Pectin_lyas_fold"/>
</dbReference>
<sequence length="409" mass="46169">MNLISLSSHQRHAFFNRTMIVTLLLISTNTLANELIIKDVNLAKDLAINYHKGKAHIDIESSDIRGISHNYYTYFNVDENGVVFNNPDDSGITLIINEVTSINKTRLAGDLSIDGKPANIIIANPNGINCDDCSFSGIEKVTLINGRSDDLNIGKYKISNQGSIQFNTNGMHQFVFNKINIISTDVKFNKNVIFSSDELNIINGKQNYHLFHKFQSKFHKGKLFFDSGSIINTNNFTYYAGNNNFINQGVLNIGNTIIETKGKLINYGSINLLSGRIYRLLENLPIEYPIYDFSNRVSQIKAKSFYNEHSGRFTTYNTNAELDLAKGSFTNKGYVSLSHSHLSTQLRNFFHKPKGIIFTNQSSVTIESENKTRLEGTINALNSKYPIYINKGKIIYSNDDNKKLILIKK</sequence>
<organism evidence="2 3">
    <name type="scientific">Proteus alimentorum</name>
    <dbReference type="NCBI Taxonomy" id="1973495"/>
    <lineage>
        <taxon>Bacteria</taxon>
        <taxon>Pseudomonadati</taxon>
        <taxon>Pseudomonadota</taxon>
        <taxon>Gammaproteobacteria</taxon>
        <taxon>Enterobacterales</taxon>
        <taxon>Morganellaceae</taxon>
        <taxon>Proteus</taxon>
    </lineage>
</organism>
<keyword evidence="3" id="KW-1185">Reference proteome</keyword>